<reference evidence="4" key="1">
    <citation type="submission" date="2023-07" db="EMBL/GenBank/DDBJ databases">
        <authorList>
            <consortium name="CYATHOMIX"/>
        </authorList>
    </citation>
    <scope>NUCLEOTIDE SEQUENCE</scope>
    <source>
        <strain evidence="4">N/A</strain>
    </source>
</reference>
<dbReference type="GO" id="GO:0046856">
    <property type="term" value="P:phosphatidylinositol dephosphorylation"/>
    <property type="evidence" value="ECO:0007669"/>
    <property type="project" value="TreeGrafter"/>
</dbReference>
<dbReference type="InterPro" id="IPR010569">
    <property type="entry name" value="Myotubularin-like_Pase_dom"/>
</dbReference>
<proteinExistence type="inferred from homology"/>
<evidence type="ECO:0000259" key="3">
    <source>
        <dbReference type="PROSITE" id="PS51339"/>
    </source>
</evidence>
<dbReference type="Proteomes" id="UP001176961">
    <property type="component" value="Unassembled WGS sequence"/>
</dbReference>
<comment type="similarity">
    <text evidence="1">Belongs to the protein-tyrosine phosphatase family. Non-receptor class myotubularin subfamily.</text>
</comment>
<dbReference type="InterPro" id="IPR030564">
    <property type="entry name" value="Myotubularin"/>
</dbReference>
<dbReference type="GO" id="GO:0016020">
    <property type="term" value="C:membrane"/>
    <property type="evidence" value="ECO:0007669"/>
    <property type="project" value="TreeGrafter"/>
</dbReference>
<dbReference type="Pfam" id="PF06602">
    <property type="entry name" value="Myotub-related"/>
    <property type="match status" value="2"/>
</dbReference>
<dbReference type="AlphaFoldDB" id="A0AA36M398"/>
<feature type="region of interest" description="Disordered" evidence="2">
    <location>
        <begin position="731"/>
        <end position="750"/>
    </location>
</feature>
<feature type="domain" description="Myotubularin phosphatase" evidence="3">
    <location>
        <begin position="223"/>
        <end position="591"/>
    </location>
</feature>
<dbReference type="SUPFAM" id="SSF52799">
    <property type="entry name" value="(Phosphotyrosine protein) phosphatases II"/>
    <property type="match status" value="1"/>
</dbReference>
<keyword evidence="5" id="KW-1185">Reference proteome</keyword>
<dbReference type="InterPro" id="IPR022587">
    <property type="entry name" value="MTMR12-like_C"/>
</dbReference>
<evidence type="ECO:0000256" key="1">
    <source>
        <dbReference type="ARBA" id="ARBA00007471"/>
    </source>
</evidence>
<dbReference type="PANTHER" id="PTHR10807">
    <property type="entry name" value="MYOTUBULARIN-RELATED"/>
    <property type="match status" value="1"/>
</dbReference>
<protein>
    <recommendedName>
        <fullName evidence="3">Myotubularin phosphatase domain-containing protein</fullName>
    </recommendedName>
</protein>
<dbReference type="PANTHER" id="PTHR10807:SF110">
    <property type="entry name" value="FI17948P1"/>
    <property type="match status" value="1"/>
</dbReference>
<dbReference type="Gene3D" id="2.30.29.30">
    <property type="entry name" value="Pleckstrin-homology domain (PH domain)/Phosphotyrosine-binding domain (PTB)"/>
    <property type="match status" value="1"/>
</dbReference>
<name>A0AA36M398_CYLNA</name>
<dbReference type="InterPro" id="IPR011993">
    <property type="entry name" value="PH-like_dom_sf"/>
</dbReference>
<dbReference type="PROSITE" id="PS51339">
    <property type="entry name" value="PPASE_MYOTUBULARIN"/>
    <property type="match status" value="1"/>
</dbReference>
<accession>A0AA36M398</accession>
<sequence>MLGWLFPKAFITQSGEKCNSDVGIMSATNTTFHSYIEDQSFDHTKPKPTTEIRIGTDLPTPGSSHDLLEGEIECAFCENCFFVWPFTENGFGRVVCTNFRLRFQSSPKTESALPARFKVFNEQWDIPLCSIHSLHYEPVRISENQSSFFKKKFIHVVKSLSSLEIVSSIRLQLKDFRVVTIDLRESQHAASLLNQILFFSRPHKIENIIQAGAEREWCSSLQFNDTKSWEAELERCGLRNNYHWRVASQLQGPRQYFLCKSYPKYFVVPGDTTNYELSRMAEHWTLSRFPIWVWARLSTGVSLLRSSKFDENWEAPKLNKVFAKYVSRATGSEDLEPHSLVLNDDTSPMKISAAYGRLRRLCSVDSYEQFASRDKDWLARINHTGWLHLVSKCLVKAAEGVEWLTRGRSVIIYETEGLDASAVVSSIIQICCDSYYREPLGLESLIAKDWIALGHPFAQRLFGNSNENGEEEITPTFLLFLDCVAQLIRLYPMQFTYSHHLLIALWDLSLTGMVPAFAASSVADQDQLGMRKCGGPFPLERFFQENYIRLFENVTNMAAVTVQNAYETNLTEDIIRPPRSIISVQLWNECYLRWIPPANIKRGGNLFTDIALKESIRNLPAGRLMIDEEPEWPPETNVDKVSSAYPYSEADVGNRGYVNRDDSDNISMSSMSLSTASYMTQDDRYRHRASVPVLGGIPEQIPKFSPLRPNYESSSTSSSSAFTKNVVLNPSNLSSIPRRRPYPRLRDRLS</sequence>
<evidence type="ECO:0000256" key="2">
    <source>
        <dbReference type="SAM" id="MobiDB-lite"/>
    </source>
</evidence>
<evidence type="ECO:0000313" key="5">
    <source>
        <dbReference type="Proteomes" id="UP001176961"/>
    </source>
</evidence>
<comment type="caution">
    <text evidence="4">The sequence shown here is derived from an EMBL/GenBank/DDBJ whole genome shotgun (WGS) entry which is preliminary data.</text>
</comment>
<feature type="region of interest" description="Disordered" evidence="2">
    <location>
        <begin position="702"/>
        <end position="723"/>
    </location>
</feature>
<organism evidence="4 5">
    <name type="scientific">Cylicocyclus nassatus</name>
    <name type="common">Nematode worm</name>
    <dbReference type="NCBI Taxonomy" id="53992"/>
    <lineage>
        <taxon>Eukaryota</taxon>
        <taxon>Metazoa</taxon>
        <taxon>Ecdysozoa</taxon>
        <taxon>Nematoda</taxon>
        <taxon>Chromadorea</taxon>
        <taxon>Rhabditida</taxon>
        <taxon>Rhabditina</taxon>
        <taxon>Rhabditomorpha</taxon>
        <taxon>Strongyloidea</taxon>
        <taxon>Strongylidae</taxon>
        <taxon>Cylicocyclus</taxon>
    </lineage>
</organism>
<gene>
    <name evidence="4" type="ORF">CYNAS_LOCUS7550</name>
</gene>
<dbReference type="GO" id="GO:0005737">
    <property type="term" value="C:cytoplasm"/>
    <property type="evidence" value="ECO:0007669"/>
    <property type="project" value="TreeGrafter"/>
</dbReference>
<evidence type="ECO:0000313" key="4">
    <source>
        <dbReference type="EMBL" id="CAJ0595567.1"/>
    </source>
</evidence>
<dbReference type="Pfam" id="PF12578">
    <property type="entry name" value="3-PAP"/>
    <property type="match status" value="1"/>
</dbReference>
<dbReference type="InterPro" id="IPR029021">
    <property type="entry name" value="Prot-tyrosine_phosphatase-like"/>
</dbReference>
<dbReference type="EMBL" id="CATQJL010000112">
    <property type="protein sequence ID" value="CAJ0595567.1"/>
    <property type="molecule type" value="Genomic_DNA"/>
</dbReference>